<organism evidence="9 10">
    <name type="scientific">Veillonella absiana</name>
    <dbReference type="NCBI Taxonomy" id="3079305"/>
    <lineage>
        <taxon>Bacteria</taxon>
        <taxon>Bacillati</taxon>
        <taxon>Bacillota</taxon>
        <taxon>Negativicutes</taxon>
        <taxon>Veillonellales</taxon>
        <taxon>Veillonellaceae</taxon>
        <taxon>Veillonella</taxon>
    </lineage>
</organism>
<feature type="transmembrane region" description="Helical" evidence="8">
    <location>
        <begin position="175"/>
        <end position="199"/>
    </location>
</feature>
<feature type="transmembrane region" description="Helical" evidence="8">
    <location>
        <begin position="116"/>
        <end position="137"/>
    </location>
</feature>
<evidence type="ECO:0000256" key="2">
    <source>
        <dbReference type="ARBA" id="ARBA00022475"/>
    </source>
</evidence>
<dbReference type="Pfam" id="PF02659">
    <property type="entry name" value="Mntp"/>
    <property type="match status" value="1"/>
</dbReference>
<evidence type="ECO:0000313" key="9">
    <source>
        <dbReference type="EMBL" id="MDV5088593.1"/>
    </source>
</evidence>
<feature type="transmembrane region" description="Helical" evidence="8">
    <location>
        <begin position="143"/>
        <end position="163"/>
    </location>
</feature>
<keyword evidence="4 8" id="KW-1133">Transmembrane helix</keyword>
<evidence type="ECO:0000256" key="3">
    <source>
        <dbReference type="ARBA" id="ARBA00022692"/>
    </source>
</evidence>
<protein>
    <recommendedName>
        <fullName evidence="8">Putative manganese efflux pump MntP</fullName>
    </recommendedName>
</protein>
<dbReference type="HAMAP" id="MF_01521">
    <property type="entry name" value="MntP_pump"/>
    <property type="match status" value="1"/>
</dbReference>
<evidence type="ECO:0000256" key="5">
    <source>
        <dbReference type="ARBA" id="ARBA00023065"/>
    </source>
</evidence>
<accession>A0ABU3Z9J9</accession>
<evidence type="ECO:0000313" key="10">
    <source>
        <dbReference type="Proteomes" id="UP001272515"/>
    </source>
</evidence>
<evidence type="ECO:0000256" key="1">
    <source>
        <dbReference type="ARBA" id="ARBA00022448"/>
    </source>
</evidence>
<evidence type="ECO:0000256" key="7">
    <source>
        <dbReference type="ARBA" id="ARBA00023211"/>
    </source>
</evidence>
<comment type="subcellular location">
    <subcellularLocation>
        <location evidence="8">Cell membrane</location>
        <topology evidence="8">Multi-pass membrane protein</topology>
    </subcellularLocation>
</comment>
<keyword evidence="10" id="KW-1185">Reference proteome</keyword>
<keyword evidence="6 8" id="KW-0472">Membrane</keyword>
<dbReference type="InterPro" id="IPR003810">
    <property type="entry name" value="Mntp/YtaF"/>
</dbReference>
<dbReference type="InterPro" id="IPR022929">
    <property type="entry name" value="Put_MntP"/>
</dbReference>
<dbReference type="PANTHER" id="PTHR35529">
    <property type="entry name" value="MANGANESE EFFLUX PUMP MNTP-RELATED"/>
    <property type="match status" value="1"/>
</dbReference>
<keyword evidence="2 8" id="KW-1003">Cell membrane</keyword>
<feature type="transmembrane region" description="Helical" evidence="8">
    <location>
        <begin position="38"/>
        <end position="58"/>
    </location>
</feature>
<sequence length="200" mass="21793">MTLLEIFLVAVGLAMDAFGVAIGKGLMLTEGESYKKIVLSFLFGLFQFIMPLIGWFVGSQFIDIISEFDHWIIFILLSYLGISMIRQSRGECTCAAHAEQSQGPVNERTLGMWEMIMLAVATSLDALAVGLTFAFLSVNVWEASSIIGLVAFAMSMIGVYLGKFMGRFVGEYAEIIGGVVLILIGLKILLQHLGIIVGLI</sequence>
<comment type="caution">
    <text evidence="9">The sequence shown here is derived from an EMBL/GenBank/DDBJ whole genome shotgun (WGS) entry which is preliminary data.</text>
</comment>
<feature type="transmembrane region" description="Helical" evidence="8">
    <location>
        <begin position="6"/>
        <end position="26"/>
    </location>
</feature>
<keyword evidence="3 8" id="KW-0812">Transmembrane</keyword>
<feature type="transmembrane region" description="Helical" evidence="8">
    <location>
        <begin position="64"/>
        <end position="82"/>
    </location>
</feature>
<keyword evidence="5 8" id="KW-0406">Ion transport</keyword>
<proteinExistence type="inferred from homology"/>
<comment type="function">
    <text evidence="8">Probably functions as a manganese efflux pump.</text>
</comment>
<dbReference type="EMBL" id="JAWJZB010000007">
    <property type="protein sequence ID" value="MDV5088593.1"/>
    <property type="molecule type" value="Genomic_DNA"/>
</dbReference>
<evidence type="ECO:0000256" key="6">
    <source>
        <dbReference type="ARBA" id="ARBA00023136"/>
    </source>
</evidence>
<dbReference type="PANTHER" id="PTHR35529:SF1">
    <property type="entry name" value="MANGANESE EFFLUX PUMP MNTP-RELATED"/>
    <property type="match status" value="1"/>
</dbReference>
<keyword evidence="7 8" id="KW-0464">Manganese</keyword>
<evidence type="ECO:0000256" key="4">
    <source>
        <dbReference type="ARBA" id="ARBA00022989"/>
    </source>
</evidence>
<name>A0ABU3Z9J9_9FIRM</name>
<gene>
    <name evidence="8" type="primary">mntP</name>
    <name evidence="9" type="ORF">RVY80_07030</name>
</gene>
<keyword evidence="1 8" id="KW-0813">Transport</keyword>
<comment type="similarity">
    <text evidence="8">Belongs to the MntP (TC 9.B.29) family.</text>
</comment>
<evidence type="ECO:0000256" key="8">
    <source>
        <dbReference type="HAMAP-Rule" id="MF_01521"/>
    </source>
</evidence>
<reference evidence="9 10" key="1">
    <citation type="submission" date="2023-10" db="EMBL/GenBank/DDBJ databases">
        <title>Veillonella sp. nov., isolated from a pig farm feces dump.</title>
        <authorList>
            <person name="Chang Y.-H."/>
        </authorList>
    </citation>
    <scope>NUCLEOTIDE SEQUENCE [LARGE SCALE GENOMIC DNA]</scope>
    <source>
        <strain evidence="9 10">YH-vei2233</strain>
    </source>
</reference>
<dbReference type="Proteomes" id="UP001272515">
    <property type="component" value="Unassembled WGS sequence"/>
</dbReference>